<feature type="compositionally biased region" description="Acidic residues" evidence="1">
    <location>
        <begin position="1068"/>
        <end position="1088"/>
    </location>
</feature>
<feature type="compositionally biased region" description="Basic and acidic residues" evidence="1">
    <location>
        <begin position="426"/>
        <end position="444"/>
    </location>
</feature>
<feature type="compositionally biased region" description="Basic and acidic residues" evidence="1">
    <location>
        <begin position="1618"/>
        <end position="1632"/>
    </location>
</feature>
<feature type="region of interest" description="Disordered" evidence="1">
    <location>
        <begin position="1051"/>
        <end position="1120"/>
    </location>
</feature>
<feature type="compositionally biased region" description="Basic and acidic residues" evidence="1">
    <location>
        <begin position="1577"/>
        <end position="1587"/>
    </location>
</feature>
<feature type="compositionally biased region" description="Low complexity" evidence="1">
    <location>
        <begin position="689"/>
        <end position="709"/>
    </location>
</feature>
<dbReference type="EMBL" id="JAEHOE010000006">
    <property type="protein sequence ID" value="KAG2499577.1"/>
    <property type="molecule type" value="Genomic_DNA"/>
</dbReference>
<feature type="compositionally biased region" description="Gly residues" evidence="1">
    <location>
        <begin position="384"/>
        <end position="395"/>
    </location>
</feature>
<feature type="compositionally biased region" description="Basic and acidic residues" evidence="1">
    <location>
        <begin position="1484"/>
        <end position="1511"/>
    </location>
</feature>
<feature type="region of interest" description="Disordered" evidence="1">
    <location>
        <begin position="203"/>
        <end position="575"/>
    </location>
</feature>
<feature type="region of interest" description="Disordered" evidence="1">
    <location>
        <begin position="1473"/>
        <end position="1668"/>
    </location>
</feature>
<feature type="compositionally biased region" description="Basic and acidic residues" evidence="1">
    <location>
        <begin position="338"/>
        <end position="355"/>
    </location>
</feature>
<feature type="compositionally biased region" description="Basic and acidic residues" evidence="1">
    <location>
        <begin position="1552"/>
        <end position="1568"/>
    </location>
</feature>
<organism evidence="2 3">
    <name type="scientific">Edaphochlamys debaryana</name>
    <dbReference type="NCBI Taxonomy" id="47281"/>
    <lineage>
        <taxon>Eukaryota</taxon>
        <taxon>Viridiplantae</taxon>
        <taxon>Chlorophyta</taxon>
        <taxon>core chlorophytes</taxon>
        <taxon>Chlorophyceae</taxon>
        <taxon>CS clade</taxon>
        <taxon>Chlamydomonadales</taxon>
        <taxon>Chlamydomonadales incertae sedis</taxon>
        <taxon>Edaphochlamys</taxon>
    </lineage>
</organism>
<feature type="region of interest" description="Disordered" evidence="1">
    <location>
        <begin position="689"/>
        <end position="711"/>
    </location>
</feature>
<dbReference type="OrthoDB" id="535609at2759"/>
<evidence type="ECO:0000313" key="2">
    <source>
        <dbReference type="EMBL" id="KAG2499577.1"/>
    </source>
</evidence>
<feature type="compositionally biased region" description="Basic residues" evidence="1">
    <location>
        <begin position="1093"/>
        <end position="1106"/>
    </location>
</feature>
<keyword evidence="3" id="KW-1185">Reference proteome</keyword>
<reference evidence="2" key="1">
    <citation type="journal article" date="2020" name="bioRxiv">
        <title>Comparative genomics of Chlamydomonas.</title>
        <authorList>
            <person name="Craig R.J."/>
            <person name="Hasan A.R."/>
            <person name="Ness R.W."/>
            <person name="Keightley P.D."/>
        </authorList>
    </citation>
    <scope>NUCLEOTIDE SEQUENCE</scope>
    <source>
        <strain evidence="2">CCAP 11/70</strain>
    </source>
</reference>
<feature type="compositionally biased region" description="Pro residues" evidence="1">
    <location>
        <begin position="254"/>
        <end position="286"/>
    </location>
</feature>
<sequence>MAGTSPAYGLRKGVQPGREFPAWQESDVVGGGFRVSNFPGNAGYNRHLAGQPPRRQPPEQLDPRLLAELARQRVVQRANTYAQHGAYVYHEVTPYEGEQYHGPHPHMPPADMRAAYPAPTAAAYQPSVRGSGTYPPQPPPHPGASYPPRQPSGAAVYGSSGGYGGTDPAAAAAMAAYAQAQQAMAAAAAAVAAAGLSYPGPGGPPAPAGQPGYPPQVPYAPPPPAHMTTTVFASQDRLAQQPPQPQHAQQAARQPPPHAQQAAPYPPQQPYPPTQRPPQAPPMPPPEAEEPPDSPLKGVVQAGRAAAAAAAAGPSRVAAGTTAAGQVAAAEAWLKATADAERGPDGDGGADRGDGDGGYDSGGGGGGGDVTLMPHDTPGNGAAEAGGGGGYGGYGAEAEPPTPNAASAAVDTSAERPFRTAAVSREPSRPPSREASRDVSREPSRAVSRTSSLNSRRGGASAAAPGAAEEGTGADAEPALQVEPPAYRPGDSIQGPLPGGSSPRIPDRPPAAPTAPAPAVVSASVASAPPRPPLPYQHAMAAQTPRRPASAGGPAPPPAATAAAGGGGGGYPVLVRDAGRTPAQAYGYGSAAASGGGRVSAEAAAAAARAATDAVAAAAAAAAAAGVPYTPPDAPRWESSKPVEGDAGYVQYANLMAKGEFGGAVPDPYQGVLPGHRGGPSWRTYVMRSSRASGASAPRPRPASAAPEPSLGPRAVRASLAAAAASGAPLHAGSAASALRASMLGGPDPAAWRERRPRYLDDVEMADRAGKRELWTARASLAADARTLRSAARLLRAENRRVGSEAAALAGSVELMSEGALAPGFVALQAEAVGRRLQAVEGYAPLIGGYAGLQGPGRGRHLGPYASEAEAAAAAEAAMAAAEVAAESGGGPDASAAPHGTDGDYAAAEAIDRRYGPEYSGGYERRTPHAVGGAVRASFPAGGVYDAYGYRQGRYVPASAYSRFQYVAPPELRRRRDVAGEAALRRRLGGALSMSYEQVVEQLVPPHADPDAMLHLVQAVRASKQGHGPGAAGAGVGGRVASVGGSRSVTFADGVAPGAGVEAGRIDEGDEEEEEGEEEGGEEGEGEESSSAARKRAAAAAKKLKPRPPPGPPRSFSDSNAAAALAAAQAVLAKQPLPGSAAALAAAAAAAGPARGGAVGPRPGGGEGEEDGDGEEMTPEEAEEAAAQAAAALAADVSQRHLAVEAVKVLNARAAGFEVLPRGPARPFPLPLTREEGGTLPQPGEELEPPTPRTAARSAAHAAHASGAGPACVAAYTILAAMGGRRMDPEELAWDPQASAVEQLLAPPASSHLALLYMSARHALPHPNDFIAGTDNSYAETATAAGAPPGAAGPLPPGSDAAAAAAGGPRQPSPPIHTGENAGDPAGEGAPQGGFLHGPSAWSGRPPAGDLFLDQGSPGRAPYGQSYRHVASWSVRDAGLVLERRAREMELAGRYRQPAAYLAADKSLAAPLNLDDPDLEERADELREQQKREAYEDKLRKAGEDLREQEVARYGYVKSAPMAPTQGEVEAAEREAAEAEEAEAEAQAARAALREEQARMKAEARGGDGGEEEEEGDGRAAPRKERSGGSAASGGSRGSRGSDSGRPMYGRARYGKGGNDDRWKEKEEEEARAQAAASAGGSGDGEEEEEEVEVEGEMEEEVEVAEDD</sequence>
<feature type="compositionally biased region" description="Low complexity" evidence="1">
    <location>
        <begin position="517"/>
        <end position="528"/>
    </location>
</feature>
<evidence type="ECO:0000256" key="1">
    <source>
        <dbReference type="SAM" id="MobiDB-lite"/>
    </source>
</evidence>
<feature type="region of interest" description="Disordered" evidence="1">
    <location>
        <begin position="1341"/>
        <end position="1425"/>
    </location>
</feature>
<feature type="compositionally biased region" description="Low complexity" evidence="1">
    <location>
        <begin position="1342"/>
        <end position="1370"/>
    </location>
</feature>
<feature type="compositionally biased region" description="Acidic residues" evidence="1">
    <location>
        <begin position="1167"/>
        <end position="1184"/>
    </location>
</feature>
<feature type="compositionally biased region" description="Low complexity" evidence="1">
    <location>
        <begin position="143"/>
        <end position="158"/>
    </location>
</feature>
<dbReference type="Proteomes" id="UP000612055">
    <property type="component" value="Unassembled WGS sequence"/>
</dbReference>
<feature type="compositionally biased region" description="Low complexity" evidence="1">
    <location>
        <begin position="298"/>
        <end position="332"/>
    </location>
</feature>
<accession>A0A835YAY5</accession>
<feature type="compositionally biased region" description="Acidic residues" evidence="1">
    <location>
        <begin position="1644"/>
        <end position="1668"/>
    </location>
</feature>
<feature type="compositionally biased region" description="Gly residues" evidence="1">
    <location>
        <begin position="356"/>
        <end position="369"/>
    </location>
</feature>
<comment type="caution">
    <text evidence="2">The sequence shown here is derived from an EMBL/GenBank/DDBJ whole genome shotgun (WGS) entry which is preliminary data.</text>
</comment>
<name>A0A835YAY5_9CHLO</name>
<evidence type="ECO:0000313" key="3">
    <source>
        <dbReference type="Proteomes" id="UP000612055"/>
    </source>
</evidence>
<feature type="compositionally biased region" description="Pro residues" evidence="1">
    <location>
        <begin position="203"/>
        <end position="225"/>
    </location>
</feature>
<gene>
    <name evidence="2" type="ORF">HYH03_002520</name>
</gene>
<proteinExistence type="predicted"/>
<feature type="compositionally biased region" description="Gly residues" evidence="1">
    <location>
        <begin position="1154"/>
        <end position="1166"/>
    </location>
</feature>
<feature type="compositionally biased region" description="Low complexity" evidence="1">
    <location>
        <begin position="458"/>
        <end position="479"/>
    </location>
</feature>
<protein>
    <submittedName>
        <fullName evidence="2">Uncharacterized protein</fullName>
    </submittedName>
</protein>
<feature type="region of interest" description="Disordered" evidence="1">
    <location>
        <begin position="121"/>
        <end position="159"/>
    </location>
</feature>
<feature type="region of interest" description="Disordered" evidence="1">
    <location>
        <begin position="39"/>
        <end position="59"/>
    </location>
</feature>
<feature type="region of interest" description="Disordered" evidence="1">
    <location>
        <begin position="1153"/>
        <end position="1190"/>
    </location>
</feature>